<keyword evidence="1" id="KW-0560">Oxidoreductase</keyword>
<proteinExistence type="predicted"/>
<dbReference type="Proteomes" id="UP000464178">
    <property type="component" value="Chromosome"/>
</dbReference>
<accession>A0A6P2D417</accession>
<keyword evidence="3" id="KW-1185">Reference proteome</keyword>
<protein>
    <submittedName>
        <fullName evidence="2">Uncharacterized protein</fullName>
    </submittedName>
</protein>
<dbReference type="RefSeq" id="WP_162670025.1">
    <property type="nucleotide sequence ID" value="NZ_LR593886.1"/>
</dbReference>
<dbReference type="Gene3D" id="3.50.50.60">
    <property type="entry name" value="FAD/NAD(P)-binding domain"/>
    <property type="match status" value="1"/>
</dbReference>
<dbReference type="PANTHER" id="PTHR43747:SF5">
    <property type="entry name" value="FAD-BINDING DOMAIN-CONTAINING PROTEIN"/>
    <property type="match status" value="1"/>
</dbReference>
<name>A0A6P2D417_9BACT</name>
<dbReference type="SUPFAM" id="SSF51905">
    <property type="entry name" value="FAD/NAD(P)-binding domain"/>
    <property type="match status" value="1"/>
</dbReference>
<reference evidence="2 3" key="1">
    <citation type="submission" date="2019-05" db="EMBL/GenBank/DDBJ databases">
        <authorList>
            <consortium name="Science for Life Laboratories"/>
        </authorList>
    </citation>
    <scope>NUCLEOTIDE SEQUENCE [LARGE SCALE GENOMIC DNA]</scope>
    <source>
        <strain evidence="2">Soil9</strain>
    </source>
</reference>
<dbReference type="EMBL" id="LR593886">
    <property type="protein sequence ID" value="VTR95627.1"/>
    <property type="molecule type" value="Genomic_DNA"/>
</dbReference>
<dbReference type="KEGG" id="gms:SOIL9_20870"/>
<evidence type="ECO:0000313" key="3">
    <source>
        <dbReference type="Proteomes" id="UP000464178"/>
    </source>
</evidence>
<gene>
    <name evidence="2" type="ORF">SOIL9_20870</name>
</gene>
<evidence type="ECO:0000256" key="1">
    <source>
        <dbReference type="ARBA" id="ARBA00023002"/>
    </source>
</evidence>
<sequence length="501" mass="54963">MTRFDCDLAILGSGFGGTLLAIIAQKLGHSVVLLERGRHPRFAIGESSTPLADFKLADIANRFGLDWLRPFAKYGPWKATNPHLPCGLKRGFSFFRHERGQPFTPRDDNANTLIVAASPNDETADTHWFRADFDSHLVDRAVEAGVPYLDNLETHAVRHDSRGWELDGTRGDETVAVRAEMLIDATGTGQVVAGALGIAPVDPAHLRVKSRALYSHFTGVAPWQSVLEEQYGTAATATHPFPCDAAALHQIIDNGWMWVLRFENGITSAGFSLDPGAHPIVPGESPEAEWSRLLNTYPSLARQFARAVPVRPFVRTGRLQRRLSQAAGPDWALLPHGAGFLDAWLSPGIAQTLFAVNRLGRILAEERAGPGRERRLNEYGQTVLRELAWVDEITGTCFACLDRFPVLVSVAALYFVAAIYCEERERAGLATPDDAFLLTDHPEYRAVADHIFRKGAGLPAADADAFAAEVRELLAPYNSCGLCDPDRCNMYPYTGSLSPLR</sequence>
<organism evidence="2 3">
    <name type="scientific">Gemmata massiliana</name>
    <dbReference type="NCBI Taxonomy" id="1210884"/>
    <lineage>
        <taxon>Bacteria</taxon>
        <taxon>Pseudomonadati</taxon>
        <taxon>Planctomycetota</taxon>
        <taxon>Planctomycetia</taxon>
        <taxon>Gemmatales</taxon>
        <taxon>Gemmataceae</taxon>
        <taxon>Gemmata</taxon>
    </lineage>
</organism>
<dbReference type="InterPro" id="IPR050816">
    <property type="entry name" value="Flavin-dep_Halogenase_NPB"/>
</dbReference>
<dbReference type="InterPro" id="IPR036188">
    <property type="entry name" value="FAD/NAD-bd_sf"/>
</dbReference>
<dbReference type="PANTHER" id="PTHR43747">
    <property type="entry name" value="FAD-BINDING PROTEIN"/>
    <property type="match status" value="1"/>
</dbReference>
<evidence type="ECO:0000313" key="2">
    <source>
        <dbReference type="EMBL" id="VTR95627.1"/>
    </source>
</evidence>
<dbReference type="GO" id="GO:0016491">
    <property type="term" value="F:oxidoreductase activity"/>
    <property type="evidence" value="ECO:0007669"/>
    <property type="project" value="UniProtKB-KW"/>
</dbReference>
<dbReference type="AlphaFoldDB" id="A0A6P2D417"/>